<evidence type="ECO:0000313" key="4">
    <source>
        <dbReference type="EMBL" id="MBO0513945.1"/>
    </source>
</evidence>
<evidence type="ECO:0000256" key="2">
    <source>
        <dbReference type="ARBA" id="ARBA00022801"/>
    </source>
</evidence>
<dbReference type="PANTHER" id="PTHR43798">
    <property type="entry name" value="MONOACYLGLYCEROL LIPASE"/>
    <property type="match status" value="1"/>
</dbReference>
<dbReference type="AlphaFoldDB" id="A0A939FBF8"/>
<dbReference type="InterPro" id="IPR002410">
    <property type="entry name" value="Peptidase_S33"/>
</dbReference>
<sequence>MDEKTVTTGDGAELWTARTGEGPPVILCHGGPGLWDTLEDVAALLPGHTVYRWDQRGCGRSAPSGGPYTLAASVADLEAVRAHFGLERIALLGHSWGAQLALAYALEHPRRVSRIVYVSGMGIDAVTSWHPQYAKAFRQALGNDLERWQKAEGRERAVLQWSVEFQDRGRALELAER</sequence>
<dbReference type="InterPro" id="IPR000073">
    <property type="entry name" value="AB_hydrolase_1"/>
</dbReference>
<feature type="domain" description="AB hydrolase-1" evidence="3">
    <location>
        <begin position="23"/>
        <end position="150"/>
    </location>
</feature>
<keyword evidence="5" id="KW-1185">Reference proteome</keyword>
<protein>
    <submittedName>
        <fullName evidence="4">Alpha/beta hydrolase</fullName>
    </submittedName>
</protein>
<dbReference type="Gene3D" id="3.40.50.1820">
    <property type="entry name" value="alpha/beta hydrolase"/>
    <property type="match status" value="1"/>
</dbReference>
<reference evidence="4" key="1">
    <citation type="submission" date="2021-03" db="EMBL/GenBank/DDBJ databases">
        <title>Streptomyces poriferae sp. nov., a novel marine sponge-derived Actinobacteria species with anti-MRSA activity.</title>
        <authorList>
            <person name="Sandoval-Powers M."/>
            <person name="Kralova S."/>
            <person name="Nguyen G.-S."/>
            <person name="Fawwal D."/>
            <person name="Degnes K."/>
            <person name="Klinkenberg G."/>
            <person name="Sletta H."/>
            <person name="Wentzel A."/>
            <person name="Liles M.R."/>
        </authorList>
    </citation>
    <scope>NUCLEOTIDE SEQUENCE</scope>
    <source>
        <strain evidence="4">DSM 41794</strain>
    </source>
</reference>
<dbReference type="SUPFAM" id="SSF53474">
    <property type="entry name" value="alpha/beta-Hydrolases"/>
    <property type="match status" value="1"/>
</dbReference>
<dbReference type="GO" id="GO:0006508">
    <property type="term" value="P:proteolysis"/>
    <property type="evidence" value="ECO:0007669"/>
    <property type="project" value="InterPro"/>
</dbReference>
<feature type="non-terminal residue" evidence="4">
    <location>
        <position position="177"/>
    </location>
</feature>
<evidence type="ECO:0000313" key="5">
    <source>
        <dbReference type="Proteomes" id="UP000664167"/>
    </source>
</evidence>
<dbReference type="PRINTS" id="PR00793">
    <property type="entry name" value="PROAMNOPTASE"/>
</dbReference>
<dbReference type="PANTHER" id="PTHR43798:SF27">
    <property type="entry name" value="HYDROLASE ALPHA_BETA HYDROLASE FOLD FAMILY"/>
    <property type="match status" value="1"/>
</dbReference>
<dbReference type="InterPro" id="IPR050266">
    <property type="entry name" value="AB_hydrolase_sf"/>
</dbReference>
<dbReference type="EMBL" id="JAFLRJ010000174">
    <property type="protein sequence ID" value="MBO0513945.1"/>
    <property type="molecule type" value="Genomic_DNA"/>
</dbReference>
<proteinExistence type="inferred from homology"/>
<dbReference type="Proteomes" id="UP000664167">
    <property type="component" value="Unassembled WGS sequence"/>
</dbReference>
<gene>
    <name evidence="4" type="ORF">J0695_19385</name>
</gene>
<comment type="caution">
    <text evidence="4">The sequence shown here is derived from an EMBL/GenBank/DDBJ whole genome shotgun (WGS) entry which is preliminary data.</text>
</comment>
<evidence type="ECO:0000256" key="1">
    <source>
        <dbReference type="ARBA" id="ARBA00010088"/>
    </source>
</evidence>
<dbReference type="PRINTS" id="PR00111">
    <property type="entry name" value="ABHYDROLASE"/>
</dbReference>
<keyword evidence="2 4" id="KW-0378">Hydrolase</keyword>
<dbReference type="Pfam" id="PF00561">
    <property type="entry name" value="Abhydrolase_1"/>
    <property type="match status" value="1"/>
</dbReference>
<dbReference type="InterPro" id="IPR029058">
    <property type="entry name" value="AB_hydrolase_fold"/>
</dbReference>
<dbReference type="GO" id="GO:0016020">
    <property type="term" value="C:membrane"/>
    <property type="evidence" value="ECO:0007669"/>
    <property type="project" value="TreeGrafter"/>
</dbReference>
<comment type="similarity">
    <text evidence="1">Belongs to the peptidase S33 family.</text>
</comment>
<dbReference type="GO" id="GO:0004177">
    <property type="term" value="F:aminopeptidase activity"/>
    <property type="evidence" value="ECO:0007669"/>
    <property type="project" value="UniProtKB-EC"/>
</dbReference>
<accession>A0A939FBF8</accession>
<organism evidence="4 5">
    <name type="scientific">Streptomyces beijiangensis</name>
    <dbReference type="NCBI Taxonomy" id="163361"/>
    <lineage>
        <taxon>Bacteria</taxon>
        <taxon>Bacillati</taxon>
        <taxon>Actinomycetota</taxon>
        <taxon>Actinomycetes</taxon>
        <taxon>Kitasatosporales</taxon>
        <taxon>Streptomycetaceae</taxon>
        <taxon>Streptomyces</taxon>
    </lineage>
</organism>
<dbReference type="RefSeq" id="WP_206963359.1">
    <property type="nucleotide sequence ID" value="NZ_JAFLRJ010000174.1"/>
</dbReference>
<evidence type="ECO:0000259" key="3">
    <source>
        <dbReference type="Pfam" id="PF00561"/>
    </source>
</evidence>
<name>A0A939FBF8_9ACTN</name>